<dbReference type="Gene3D" id="3.90.1750.10">
    <property type="entry name" value="Hect, E3 ligase catalytic domains"/>
    <property type="match status" value="1"/>
</dbReference>
<dbReference type="Pfam" id="PF00632">
    <property type="entry name" value="HECT"/>
    <property type="match status" value="1"/>
</dbReference>
<keyword evidence="10 18" id="KW-0833">Ubl conjugation pathway</keyword>
<dbReference type="PROSITE" id="PS50237">
    <property type="entry name" value="HECT"/>
    <property type="match status" value="1"/>
</dbReference>
<dbReference type="InterPro" id="IPR042556">
    <property type="entry name" value="AZUL_sf"/>
</dbReference>
<feature type="compositionally biased region" description="Low complexity" evidence="19">
    <location>
        <begin position="117"/>
        <end position="139"/>
    </location>
</feature>
<evidence type="ECO:0000256" key="9">
    <source>
        <dbReference type="ARBA" id="ARBA00022771"/>
    </source>
</evidence>
<keyword evidence="11" id="KW-0862">Zinc</keyword>
<dbReference type="GO" id="GO:0042752">
    <property type="term" value="P:regulation of circadian rhythm"/>
    <property type="evidence" value="ECO:0007669"/>
    <property type="project" value="UniProtKB-ARBA"/>
</dbReference>
<reference evidence="21" key="1">
    <citation type="submission" date="2021-05" db="EMBL/GenBank/DDBJ databases">
        <authorList>
            <person name="Alioto T."/>
            <person name="Alioto T."/>
            <person name="Gomez Garrido J."/>
        </authorList>
    </citation>
    <scope>NUCLEOTIDE SEQUENCE</scope>
</reference>
<comment type="subcellular location">
    <subcellularLocation>
        <location evidence="3">Cytoplasm</location>
    </subcellularLocation>
    <subcellularLocation>
        <location evidence="2">Nucleus</location>
    </subcellularLocation>
</comment>
<dbReference type="InterPro" id="IPR035983">
    <property type="entry name" value="Hect_E3_ubiquitin_ligase"/>
</dbReference>
<evidence type="ECO:0000256" key="5">
    <source>
        <dbReference type="ARBA" id="ARBA00022490"/>
    </source>
</evidence>
<keyword evidence="21" id="KW-0436">Ligase</keyword>
<evidence type="ECO:0000256" key="15">
    <source>
        <dbReference type="ARBA" id="ARBA00067504"/>
    </source>
</evidence>
<evidence type="ECO:0000256" key="17">
    <source>
        <dbReference type="ARBA" id="ARBA00077264"/>
    </source>
</evidence>
<evidence type="ECO:0000256" key="11">
    <source>
        <dbReference type="ARBA" id="ARBA00022833"/>
    </source>
</evidence>
<dbReference type="Gene3D" id="6.10.130.10">
    <property type="entry name" value="Ubiquitin-protein ligase E3A, N-terminal zinc-binding domain (AZUL)"/>
    <property type="match status" value="1"/>
</dbReference>
<keyword evidence="12" id="KW-0647">Proteasome</keyword>
<dbReference type="GO" id="GO:0008270">
    <property type="term" value="F:zinc ion binding"/>
    <property type="evidence" value="ECO:0007669"/>
    <property type="project" value="UniProtKB-KW"/>
</dbReference>
<feature type="active site" description="Glycyl thioester intermediate" evidence="18">
    <location>
        <position position="909"/>
    </location>
</feature>
<dbReference type="GO" id="GO:0080090">
    <property type="term" value="P:regulation of primary metabolic process"/>
    <property type="evidence" value="ECO:0007669"/>
    <property type="project" value="UniProtKB-ARBA"/>
</dbReference>
<evidence type="ECO:0000256" key="14">
    <source>
        <dbReference type="ARBA" id="ARBA00023242"/>
    </source>
</evidence>
<protein>
    <recommendedName>
        <fullName evidence="15">Ubiquitin-protein ligase E3A</fullName>
        <ecNumber evidence="4">2.3.2.26</ecNumber>
    </recommendedName>
    <alternativeName>
        <fullName evidence="17">HECT-type ubiquitin transferase E3A</fullName>
    </alternativeName>
    <alternativeName>
        <fullName evidence="16">Oncogenic protein-associated protein E6-AP</fullName>
    </alternativeName>
</protein>
<dbReference type="EMBL" id="HBUF01019605">
    <property type="protein sequence ID" value="CAG6610775.1"/>
    <property type="molecule type" value="Transcribed_RNA"/>
</dbReference>
<keyword evidence="14" id="KW-0539">Nucleus</keyword>
<dbReference type="Gene3D" id="3.30.2410.10">
    <property type="entry name" value="Hect, E3 ligase catalytic domain"/>
    <property type="match status" value="1"/>
</dbReference>
<dbReference type="SUPFAM" id="SSF56204">
    <property type="entry name" value="Hect, E3 ligase catalytic domain"/>
    <property type="match status" value="1"/>
</dbReference>
<keyword evidence="13" id="KW-0090">Biological rhythms</keyword>
<name>A0A8D8TSC2_9HEMI</name>
<dbReference type="GO" id="GO:0010604">
    <property type="term" value="P:positive regulation of macromolecule metabolic process"/>
    <property type="evidence" value="ECO:0007669"/>
    <property type="project" value="UniProtKB-ARBA"/>
</dbReference>
<dbReference type="FunFam" id="3.30.2410.10:FF:000003">
    <property type="entry name" value="probable E3 ubiquitin-protein ligase HERC4 isoform X1"/>
    <property type="match status" value="1"/>
</dbReference>
<feature type="domain" description="HECT" evidence="20">
    <location>
        <begin position="612"/>
        <end position="941"/>
    </location>
</feature>
<feature type="compositionally biased region" description="Acidic residues" evidence="19">
    <location>
        <begin position="1"/>
        <end position="11"/>
    </location>
</feature>
<dbReference type="SMART" id="SM00119">
    <property type="entry name" value="HECTc"/>
    <property type="match status" value="1"/>
</dbReference>
<evidence type="ECO:0000256" key="7">
    <source>
        <dbReference type="ARBA" id="ARBA00022679"/>
    </source>
</evidence>
<evidence type="ECO:0000256" key="10">
    <source>
        <dbReference type="ARBA" id="ARBA00022786"/>
    </source>
</evidence>
<evidence type="ECO:0000256" key="18">
    <source>
        <dbReference type="PROSITE-ProRule" id="PRU00104"/>
    </source>
</evidence>
<dbReference type="GO" id="GO:0009966">
    <property type="term" value="P:regulation of signal transduction"/>
    <property type="evidence" value="ECO:0007669"/>
    <property type="project" value="UniProtKB-ARBA"/>
</dbReference>
<accession>A0A8D8TSC2</accession>
<dbReference type="FunFam" id="3.90.1750.10:FF:000008">
    <property type="entry name" value="Putative ubiquitin-protein ligase E3A"/>
    <property type="match status" value="1"/>
</dbReference>
<dbReference type="EMBL" id="HBUF01316653">
    <property type="protein sequence ID" value="CAG6694146.1"/>
    <property type="molecule type" value="Transcribed_RNA"/>
</dbReference>
<dbReference type="GO" id="GO:0000209">
    <property type="term" value="P:protein polyubiquitination"/>
    <property type="evidence" value="ECO:0007669"/>
    <property type="project" value="InterPro"/>
</dbReference>
<dbReference type="EMBL" id="HBUF01019606">
    <property type="protein sequence ID" value="CAG6610777.1"/>
    <property type="molecule type" value="Transcribed_RNA"/>
</dbReference>
<evidence type="ECO:0000256" key="12">
    <source>
        <dbReference type="ARBA" id="ARBA00022942"/>
    </source>
</evidence>
<dbReference type="Gene3D" id="3.30.2160.10">
    <property type="entry name" value="Hect, E3 ligase catalytic domain"/>
    <property type="match status" value="1"/>
</dbReference>
<dbReference type="PANTHER" id="PTHR45700:SF8">
    <property type="entry name" value="HECT-TYPE E3 UBIQUITIN TRANSFERASE"/>
    <property type="match status" value="1"/>
</dbReference>
<evidence type="ECO:0000256" key="1">
    <source>
        <dbReference type="ARBA" id="ARBA00000885"/>
    </source>
</evidence>
<evidence type="ECO:0000256" key="13">
    <source>
        <dbReference type="ARBA" id="ARBA00023108"/>
    </source>
</evidence>
<dbReference type="GO" id="GO:0016874">
    <property type="term" value="F:ligase activity"/>
    <property type="evidence" value="ECO:0007669"/>
    <property type="project" value="UniProtKB-KW"/>
</dbReference>
<dbReference type="GO" id="GO:0048731">
    <property type="term" value="P:system development"/>
    <property type="evidence" value="ECO:0007669"/>
    <property type="project" value="UniProtKB-ARBA"/>
</dbReference>
<feature type="compositionally biased region" description="Polar residues" evidence="19">
    <location>
        <begin position="15"/>
        <end position="33"/>
    </location>
</feature>
<dbReference type="InterPro" id="IPR032353">
    <property type="entry name" value="AZUL"/>
</dbReference>
<dbReference type="AlphaFoldDB" id="A0A8D8TSC2"/>
<keyword evidence="6" id="KW-0597">Phosphoprotein</keyword>
<keyword evidence="5" id="KW-0963">Cytoplasm</keyword>
<dbReference type="GO" id="GO:0030518">
    <property type="term" value="P:nuclear receptor-mediated steroid hormone signaling pathway"/>
    <property type="evidence" value="ECO:0007669"/>
    <property type="project" value="UniProtKB-ARBA"/>
</dbReference>
<evidence type="ECO:0000256" key="8">
    <source>
        <dbReference type="ARBA" id="ARBA00022723"/>
    </source>
</evidence>
<sequence length="941" mass="105761">MNSSVSEDDQQSSETVESSAENTSGSKGTTELNFNIEDGMKRATVKDRIEKYFYQLIDGCGNDKCSNEHCASSGKVATLSPNEAAGMALKLWKSSAQLCDPHPSKIARTNTDEHKATAPSSSKASTPTDSVVSNSTNSSDKGEDKSCSSSQNKTSHVVTSKTDQPPLESKGPKKTYLTEKKLCAVIEECTSLNNYTQLRSILFEVFSNQELLSQSFRKQTKPEQREEFVPQDTCSSASSEQLAPVSSAQLGQGAGDSQLAEGSSSSRPGPIKAAADSVDAELTLDLESVHRAYDQLFALPAVEFENTLIQALVTLSEYINVLLKCSGSSVLNLDSLIHVFLIIFEIPSLGSCEYVERLLPKICKAASQLPLVAQARIAKTWATHCKQRLKTILEALQQLITIKTLSNHYHKDYILQDEETITCPTKVMKILFYANLLAGDLDPSSLRDEPQETEQPSHESIFGVDIPSSKSQFRLIYEDSLGKLLQVNVLDARKPLIPFLEFYNEPLSDAIEMDRDFGYYRTSEELNMEADCASSSRYSKFSFMYYSFILTPATKTLGLYYDSRIRMYSGRRFSYLQSVVGQPTNPYLKLKVRRDHIIEDALVELEMIAMENDKDLKKQLVVEFDGEQGIDEGGVSKEFFQLIIEEIFNPDYGMFCLQSDTQHMWFNQISYESDAQFTLVGILLGLAIYNNIILDVNFPMVVYKKLMGKRGSFFDLEDFNPVLFSGLMELLEYEGNDIEDVFMQTYRISFTDPFGSVLSHDLKPDGDSILVNQENKKEFVDLYADFLLNGSVEKQFKAFRRGFQMVTDESPLGLLFRPEEIEQLVCGSKIFDLHELEEATEYDAGYAADTPVIQWFWEIVHEMSHDIQKKLLQFTTGSDRIPVGGFSKLKMFIARHGPDSDRLPTAHTCFNVLLLPEYTSKEKLQDRLLKAINYSKGFGML</sequence>
<evidence type="ECO:0000256" key="6">
    <source>
        <dbReference type="ARBA" id="ARBA00022553"/>
    </source>
</evidence>
<dbReference type="GO" id="GO:0005737">
    <property type="term" value="C:cytoplasm"/>
    <property type="evidence" value="ECO:0007669"/>
    <property type="project" value="UniProtKB-SubCell"/>
</dbReference>
<dbReference type="Pfam" id="PF16558">
    <property type="entry name" value="AZUL"/>
    <property type="match status" value="1"/>
</dbReference>
<dbReference type="GO" id="GO:0048513">
    <property type="term" value="P:animal organ development"/>
    <property type="evidence" value="ECO:0007669"/>
    <property type="project" value="UniProtKB-ARBA"/>
</dbReference>
<feature type="region of interest" description="Disordered" evidence="19">
    <location>
        <begin position="1"/>
        <end position="33"/>
    </location>
</feature>
<dbReference type="InterPro" id="IPR000569">
    <property type="entry name" value="HECT_dom"/>
</dbReference>
<evidence type="ECO:0000256" key="4">
    <source>
        <dbReference type="ARBA" id="ARBA00012485"/>
    </source>
</evidence>
<dbReference type="GO" id="GO:0005634">
    <property type="term" value="C:nucleus"/>
    <property type="evidence" value="ECO:0007669"/>
    <property type="project" value="UniProtKB-SubCell"/>
</dbReference>
<evidence type="ECO:0000256" key="3">
    <source>
        <dbReference type="ARBA" id="ARBA00004496"/>
    </source>
</evidence>
<organism evidence="21">
    <name type="scientific">Cacopsylla melanoneura</name>
    <dbReference type="NCBI Taxonomy" id="428564"/>
    <lineage>
        <taxon>Eukaryota</taxon>
        <taxon>Metazoa</taxon>
        <taxon>Ecdysozoa</taxon>
        <taxon>Arthropoda</taxon>
        <taxon>Hexapoda</taxon>
        <taxon>Insecta</taxon>
        <taxon>Pterygota</taxon>
        <taxon>Neoptera</taxon>
        <taxon>Paraneoptera</taxon>
        <taxon>Hemiptera</taxon>
        <taxon>Sternorrhyncha</taxon>
        <taxon>Psylloidea</taxon>
        <taxon>Psyllidae</taxon>
        <taxon>Psyllinae</taxon>
        <taxon>Cacopsylla</taxon>
    </lineage>
</organism>
<dbReference type="GO" id="GO:0061630">
    <property type="term" value="F:ubiquitin protein ligase activity"/>
    <property type="evidence" value="ECO:0007669"/>
    <property type="project" value="UniProtKB-EC"/>
</dbReference>
<dbReference type="GO" id="GO:0000502">
    <property type="term" value="C:proteasome complex"/>
    <property type="evidence" value="ECO:0007669"/>
    <property type="project" value="UniProtKB-KW"/>
</dbReference>
<evidence type="ECO:0000313" key="21">
    <source>
        <dbReference type="EMBL" id="CAG6694146.1"/>
    </source>
</evidence>
<comment type="catalytic activity">
    <reaction evidence="1">
        <text>S-ubiquitinyl-[E2 ubiquitin-conjugating enzyme]-L-cysteine + [acceptor protein]-L-lysine = [E2 ubiquitin-conjugating enzyme]-L-cysteine + N(6)-ubiquitinyl-[acceptor protein]-L-lysine.</text>
        <dbReference type="EC" id="2.3.2.26"/>
    </reaction>
</comment>
<dbReference type="EMBL" id="HBUF01655416">
    <property type="protein sequence ID" value="CAG6787670.1"/>
    <property type="molecule type" value="Transcribed_RNA"/>
</dbReference>
<dbReference type="EC" id="2.3.2.26" evidence="4"/>
<evidence type="ECO:0000256" key="2">
    <source>
        <dbReference type="ARBA" id="ARBA00004123"/>
    </source>
</evidence>
<dbReference type="InterPro" id="IPR044611">
    <property type="entry name" value="E3A/B/C-like"/>
</dbReference>
<evidence type="ECO:0000259" key="20">
    <source>
        <dbReference type="PROSITE" id="PS50237"/>
    </source>
</evidence>
<keyword evidence="9" id="KW-0863">Zinc-finger</keyword>
<dbReference type="PANTHER" id="PTHR45700">
    <property type="entry name" value="UBIQUITIN-PROTEIN LIGASE E3C"/>
    <property type="match status" value="1"/>
</dbReference>
<feature type="compositionally biased region" description="Polar residues" evidence="19">
    <location>
        <begin position="147"/>
        <end position="163"/>
    </location>
</feature>
<evidence type="ECO:0000256" key="19">
    <source>
        <dbReference type="SAM" id="MobiDB-lite"/>
    </source>
</evidence>
<evidence type="ECO:0000256" key="16">
    <source>
        <dbReference type="ARBA" id="ARBA00077235"/>
    </source>
</evidence>
<feature type="region of interest" description="Disordered" evidence="19">
    <location>
        <begin position="245"/>
        <end position="272"/>
    </location>
</feature>
<dbReference type="FunFam" id="3.30.2160.10:FF:000004">
    <property type="entry name" value="probable E3 ubiquitin-protein ligase HERC4 isoform X1"/>
    <property type="match status" value="1"/>
</dbReference>
<dbReference type="CDD" id="cd00078">
    <property type="entry name" value="HECTc"/>
    <property type="match status" value="1"/>
</dbReference>
<keyword evidence="8" id="KW-0479">Metal-binding</keyword>
<keyword evidence="7" id="KW-0808">Transferase</keyword>
<dbReference type="GO" id="GO:0006511">
    <property type="term" value="P:ubiquitin-dependent protein catabolic process"/>
    <property type="evidence" value="ECO:0007669"/>
    <property type="project" value="UniProtKB-ARBA"/>
</dbReference>
<feature type="region of interest" description="Disordered" evidence="19">
    <location>
        <begin position="101"/>
        <end position="173"/>
    </location>
</feature>
<dbReference type="GO" id="GO:0048511">
    <property type="term" value="P:rhythmic process"/>
    <property type="evidence" value="ECO:0007669"/>
    <property type="project" value="UniProtKB-KW"/>
</dbReference>
<proteinExistence type="predicted"/>